<evidence type="ECO:0000256" key="1">
    <source>
        <dbReference type="ARBA" id="ARBA00001974"/>
    </source>
</evidence>
<dbReference type="SUPFAM" id="SSF51905">
    <property type="entry name" value="FAD/NAD(P)-binding domain"/>
    <property type="match status" value="1"/>
</dbReference>
<name>A0A9P4M5V4_9PEZI</name>
<feature type="active site" description="Proton acceptor" evidence="5">
    <location>
        <position position="565"/>
    </location>
</feature>
<gene>
    <name evidence="8" type="ORF">NA57DRAFT_68003</name>
</gene>
<feature type="active site" description="Proton donor" evidence="5">
    <location>
        <position position="521"/>
    </location>
</feature>
<dbReference type="PANTHER" id="PTHR11552:SF147">
    <property type="entry name" value="CHOLINE DEHYDROGENASE, MITOCHONDRIAL"/>
    <property type="match status" value="1"/>
</dbReference>
<dbReference type="InterPro" id="IPR000172">
    <property type="entry name" value="GMC_OxRdtase_N"/>
</dbReference>
<dbReference type="InterPro" id="IPR036188">
    <property type="entry name" value="FAD/NAD-bd_sf"/>
</dbReference>
<dbReference type="GO" id="GO:0050660">
    <property type="term" value="F:flavin adenine dinucleotide binding"/>
    <property type="evidence" value="ECO:0007669"/>
    <property type="project" value="InterPro"/>
</dbReference>
<dbReference type="PANTHER" id="PTHR11552">
    <property type="entry name" value="GLUCOSE-METHANOL-CHOLINE GMC OXIDOREDUCTASE"/>
    <property type="match status" value="1"/>
</dbReference>
<protein>
    <submittedName>
        <fullName evidence="8">GMC oxidoreductase</fullName>
    </submittedName>
</protein>
<reference evidence="8" key="1">
    <citation type="journal article" date="2020" name="Stud. Mycol.">
        <title>101 Dothideomycetes genomes: a test case for predicting lifestyles and emergence of pathogens.</title>
        <authorList>
            <person name="Haridas S."/>
            <person name="Albert R."/>
            <person name="Binder M."/>
            <person name="Bloem J."/>
            <person name="Labutti K."/>
            <person name="Salamov A."/>
            <person name="Andreopoulos B."/>
            <person name="Baker S."/>
            <person name="Barry K."/>
            <person name="Bills G."/>
            <person name="Bluhm B."/>
            <person name="Cannon C."/>
            <person name="Castanera R."/>
            <person name="Culley D."/>
            <person name="Daum C."/>
            <person name="Ezra D."/>
            <person name="Gonzalez J."/>
            <person name="Henrissat B."/>
            <person name="Kuo A."/>
            <person name="Liang C."/>
            <person name="Lipzen A."/>
            <person name="Lutzoni F."/>
            <person name="Magnuson J."/>
            <person name="Mondo S."/>
            <person name="Nolan M."/>
            <person name="Ohm R."/>
            <person name="Pangilinan J."/>
            <person name="Park H.-J."/>
            <person name="Ramirez L."/>
            <person name="Alfaro M."/>
            <person name="Sun H."/>
            <person name="Tritt A."/>
            <person name="Yoshinaga Y."/>
            <person name="Zwiers L.-H."/>
            <person name="Turgeon B."/>
            <person name="Goodwin S."/>
            <person name="Spatafora J."/>
            <person name="Crous P."/>
            <person name="Grigoriev I."/>
        </authorList>
    </citation>
    <scope>NUCLEOTIDE SEQUENCE</scope>
    <source>
        <strain evidence="8">CBS 133067</strain>
    </source>
</reference>
<feature type="binding site" evidence="6">
    <location>
        <begin position="29"/>
        <end position="30"/>
    </location>
    <ligand>
        <name>FAD</name>
        <dbReference type="ChEBI" id="CHEBI:57692"/>
    </ligand>
</feature>
<dbReference type="PIRSF" id="PIRSF000137">
    <property type="entry name" value="Alcohol_oxidase"/>
    <property type="match status" value="1"/>
</dbReference>
<comment type="similarity">
    <text evidence="2">Belongs to the GMC oxidoreductase family.</text>
</comment>
<sequence>MANSRANEIDGHMNGIAEEYDYIICGGGTSGCVVAGRLAEDLNVKVLVIEAGPDNANLENVHMPAGWNQNFEKETDWNIVGTPQASLDGRQVKQSRGRFLGGSSGVNGCLCLRGSKQDYDDWGLEGWSGDEMHKYMAKAETLHTEPWFKPAPGEHGTTGPLQLGPHKNAPISDLFMESYKSMGLPYYDDMFTVGAPPNGCGHVLRTIHNGIRSTAADFITVGHRRDNITILVDTSVDKVLIEDADGGLKATGVAIVTKSGEKKTLRARKEVIVSGGAYCSPAILMRSGVGAKEEVEALGIQCKVDLPGVGKNLMDHPLLFFFYETDNPDVSYDHLLYHGNSLASTYELYKTTKTGPLSVFPFGSFAYARIDDRLSQYPEWRNAPCKPGRDAMGQTPNQPNVEFWNTEAYGGPLQYTNFPIDNKHTFGLVCILMNAKSRGTVTINSTDVNEIPTVDHNYLSDPLDMLVLSEGCHMGNEIVTKGKGTKDLVTGSWPRSESHHSYKTREEWVPFVKRFATTCYHAAGTCKMGKADDPMAVLDEKLRVKGVQGLRVIDVSVMPNLNNGHTQMPAYGIGEKGADLIKEAALSAKA</sequence>
<evidence type="ECO:0000256" key="6">
    <source>
        <dbReference type="PIRSR" id="PIRSR000137-2"/>
    </source>
</evidence>
<dbReference type="EMBL" id="ML978131">
    <property type="protein sequence ID" value="KAF2095697.1"/>
    <property type="molecule type" value="Genomic_DNA"/>
</dbReference>
<proteinExistence type="inferred from homology"/>
<evidence type="ECO:0000256" key="4">
    <source>
        <dbReference type="ARBA" id="ARBA00022827"/>
    </source>
</evidence>
<comment type="cofactor">
    <cofactor evidence="1 6">
        <name>FAD</name>
        <dbReference type="ChEBI" id="CHEBI:57692"/>
    </cofactor>
</comment>
<dbReference type="PROSITE" id="PS00624">
    <property type="entry name" value="GMC_OXRED_2"/>
    <property type="match status" value="1"/>
</dbReference>
<evidence type="ECO:0000256" key="2">
    <source>
        <dbReference type="ARBA" id="ARBA00010790"/>
    </source>
</evidence>
<keyword evidence="3" id="KW-0285">Flavoprotein</keyword>
<evidence type="ECO:0000313" key="8">
    <source>
        <dbReference type="EMBL" id="KAF2095697.1"/>
    </source>
</evidence>
<dbReference type="Proteomes" id="UP000799772">
    <property type="component" value="Unassembled WGS sequence"/>
</dbReference>
<organism evidence="8 9">
    <name type="scientific">Rhizodiscina lignyota</name>
    <dbReference type="NCBI Taxonomy" id="1504668"/>
    <lineage>
        <taxon>Eukaryota</taxon>
        <taxon>Fungi</taxon>
        <taxon>Dikarya</taxon>
        <taxon>Ascomycota</taxon>
        <taxon>Pezizomycotina</taxon>
        <taxon>Dothideomycetes</taxon>
        <taxon>Pleosporomycetidae</taxon>
        <taxon>Aulographales</taxon>
        <taxon>Rhizodiscinaceae</taxon>
        <taxon>Rhizodiscina</taxon>
    </lineage>
</organism>
<evidence type="ECO:0000313" key="9">
    <source>
        <dbReference type="Proteomes" id="UP000799772"/>
    </source>
</evidence>
<dbReference type="Gene3D" id="3.30.560.10">
    <property type="entry name" value="Glucose Oxidase, domain 3"/>
    <property type="match status" value="1"/>
</dbReference>
<dbReference type="SUPFAM" id="SSF54373">
    <property type="entry name" value="FAD-linked reductases, C-terminal domain"/>
    <property type="match status" value="1"/>
</dbReference>
<dbReference type="Pfam" id="PF00732">
    <property type="entry name" value="GMC_oxred_N"/>
    <property type="match status" value="1"/>
</dbReference>
<dbReference type="Pfam" id="PF05199">
    <property type="entry name" value="GMC_oxred_C"/>
    <property type="match status" value="1"/>
</dbReference>
<evidence type="ECO:0000256" key="3">
    <source>
        <dbReference type="ARBA" id="ARBA00022630"/>
    </source>
</evidence>
<keyword evidence="9" id="KW-1185">Reference proteome</keyword>
<dbReference type="Gene3D" id="3.50.50.60">
    <property type="entry name" value="FAD/NAD(P)-binding domain"/>
    <property type="match status" value="1"/>
</dbReference>
<keyword evidence="4 6" id="KW-0274">FAD</keyword>
<evidence type="ECO:0000256" key="5">
    <source>
        <dbReference type="PIRSR" id="PIRSR000137-1"/>
    </source>
</evidence>
<evidence type="ECO:0000259" key="7">
    <source>
        <dbReference type="PROSITE" id="PS00624"/>
    </source>
</evidence>
<dbReference type="InterPro" id="IPR012132">
    <property type="entry name" value="GMC_OxRdtase"/>
</dbReference>
<dbReference type="GO" id="GO:0016614">
    <property type="term" value="F:oxidoreductase activity, acting on CH-OH group of donors"/>
    <property type="evidence" value="ECO:0007669"/>
    <property type="project" value="InterPro"/>
</dbReference>
<dbReference type="PROSITE" id="PS51257">
    <property type="entry name" value="PROKAR_LIPOPROTEIN"/>
    <property type="match status" value="1"/>
</dbReference>
<dbReference type="OrthoDB" id="269227at2759"/>
<accession>A0A9P4M5V4</accession>
<dbReference type="AlphaFoldDB" id="A0A9P4M5V4"/>
<comment type="caution">
    <text evidence="8">The sequence shown here is derived from an EMBL/GenBank/DDBJ whole genome shotgun (WGS) entry which is preliminary data.</text>
</comment>
<feature type="domain" description="Glucose-methanol-choline oxidoreductase N-terminal" evidence="7">
    <location>
        <begin position="276"/>
        <end position="290"/>
    </location>
</feature>
<dbReference type="InterPro" id="IPR007867">
    <property type="entry name" value="GMC_OxRtase_C"/>
</dbReference>
<feature type="binding site" evidence="6">
    <location>
        <position position="236"/>
    </location>
    <ligand>
        <name>FAD</name>
        <dbReference type="ChEBI" id="CHEBI:57692"/>
    </ligand>
</feature>